<sequence length="787" mass="89404">MPIRTLEHFLFDVKCVPYAPLDVLKNATIGIEVEHYISRLIPARREPNLEAISGFPANLARLIEADLQHFKEFNITPLFVFSGLRTAIQYEYLEQPEILPHERHMKRVWEDKLNNNGLYGGHDGRGSSGDIPFRDSNTPLDVRSIMPQLMQLFGAHDVDYIIAPYSAWCQLQYLFKEKVVNCVYGSTDGLLLEGVDKFIFNFEYDNNRQFKYMDRSYVLNKLNVNFKQFKEISMCVSNGFQPFVLNIFPHIQSQQTFPSLHEFVGTGGSIYNVLLQLQNGSGASGTSDRLLMERFQKGCASIDFMPVMKLSGRVEPINFDSSNSSFLSSTTPLTNVGTPTAQHSEPATNNNTHKRDVNVKRIPNDLHTFIGQRLPDELFFYQSIGLYAFELCEVLVHDNEIERTPSDMAVTPLYEQYIESSLEVKGKTLNLLANSLNRYYQFKKLHLTTYFKQAEKFDLVQKFQPPVYLSLKSLIIKHTTARSFDLNTLLSSLANDYLNDNTEISDDDSKISSNYELISTALIRAFVLYDLVSYENSSKQFTLTKWGEALQYITTTGKNQELLTLTLLFFKCNNTPTLKLESLIKPNDLKTTNKKFKNAANLISKFAALLPLRPTQQTQAYQSSHGNSPAKLSRPILQFRSIVGKLNQDLSSTVTSNLISLLFMNHSDLWKYQRSNTDWKKLSCELPFRTSTLGNILRGVVVCSFLESFLVELDSNRAKRVIGDQFKNYFSNDVFADVVVPGLFFVKEVVGLVEVLGEKKLLDVEVVEAFTGPGGVDELVDLILNSN</sequence>
<dbReference type="InterPro" id="IPR006085">
    <property type="entry name" value="XPG_DNA_repair_N"/>
</dbReference>
<dbReference type="PANTHER" id="PTHR11081">
    <property type="entry name" value="FLAP ENDONUCLEASE FAMILY MEMBER"/>
    <property type="match status" value="1"/>
</dbReference>
<evidence type="ECO:0000313" key="5">
    <source>
        <dbReference type="Proteomes" id="UP001165063"/>
    </source>
</evidence>
<dbReference type="PANTHER" id="PTHR11081:SF32">
    <property type="entry name" value="POST-TRANSCRIPTIONAL REGULATOR MKT1"/>
    <property type="match status" value="1"/>
</dbReference>
<name>A0A9W6YVY9_AMBMO</name>
<dbReference type="InterPro" id="IPR022040">
    <property type="entry name" value="MKT1_N"/>
</dbReference>
<dbReference type="GO" id="GO:0006417">
    <property type="term" value="P:regulation of translation"/>
    <property type="evidence" value="ECO:0007669"/>
    <property type="project" value="UniProtKB-KW"/>
</dbReference>
<organism evidence="4 5">
    <name type="scientific">Ambrosiozyma monospora</name>
    <name type="common">Yeast</name>
    <name type="synonym">Endomycopsis monosporus</name>
    <dbReference type="NCBI Taxonomy" id="43982"/>
    <lineage>
        <taxon>Eukaryota</taxon>
        <taxon>Fungi</taxon>
        <taxon>Dikarya</taxon>
        <taxon>Ascomycota</taxon>
        <taxon>Saccharomycotina</taxon>
        <taxon>Pichiomycetes</taxon>
        <taxon>Pichiales</taxon>
        <taxon>Pichiaceae</taxon>
        <taxon>Ambrosiozyma</taxon>
    </lineage>
</organism>
<keyword evidence="1" id="KW-0810">Translation regulation</keyword>
<dbReference type="InterPro" id="IPR022039">
    <property type="entry name" value="MKT1_C"/>
</dbReference>
<dbReference type="InterPro" id="IPR006084">
    <property type="entry name" value="XPG/Rad2"/>
</dbReference>
<comment type="caution">
    <text evidence="4">The sequence shown here is derived from an EMBL/GenBank/DDBJ whole genome shotgun (WGS) entry which is preliminary data.</text>
</comment>
<dbReference type="InterPro" id="IPR006086">
    <property type="entry name" value="XPG-I_dom"/>
</dbReference>
<keyword evidence="5" id="KW-1185">Reference proteome</keyword>
<dbReference type="SMART" id="SM00484">
    <property type="entry name" value="XPGI"/>
    <property type="match status" value="1"/>
</dbReference>
<dbReference type="GO" id="GO:0004518">
    <property type="term" value="F:nuclease activity"/>
    <property type="evidence" value="ECO:0007669"/>
    <property type="project" value="InterPro"/>
</dbReference>
<dbReference type="InterPro" id="IPR029060">
    <property type="entry name" value="PIN-like_dom_sf"/>
</dbReference>
<reference evidence="4" key="1">
    <citation type="submission" date="2023-04" db="EMBL/GenBank/DDBJ databases">
        <title>Ambrosiozyma monospora NBRC 1965.</title>
        <authorList>
            <person name="Ichikawa N."/>
            <person name="Sato H."/>
            <person name="Tonouchi N."/>
        </authorList>
    </citation>
    <scope>NUCLEOTIDE SEQUENCE</scope>
    <source>
        <strain evidence="4">NBRC 1965</strain>
    </source>
</reference>
<dbReference type="Pfam" id="PF12246">
    <property type="entry name" value="MKT1_C"/>
    <property type="match status" value="1"/>
</dbReference>
<evidence type="ECO:0000256" key="2">
    <source>
        <dbReference type="ARBA" id="ARBA00024023"/>
    </source>
</evidence>
<dbReference type="Pfam" id="PF12247">
    <property type="entry name" value="MKT1_N"/>
    <property type="match status" value="1"/>
</dbReference>
<dbReference type="Pfam" id="PF00752">
    <property type="entry name" value="XPG_N"/>
    <property type="match status" value="1"/>
</dbReference>
<accession>A0A9W6YVY9</accession>
<dbReference type="AlphaFoldDB" id="A0A9W6YVY9"/>
<feature type="domain" description="XPG-I" evidence="3">
    <location>
        <begin position="154"/>
        <end position="224"/>
    </location>
</feature>
<comment type="similarity">
    <text evidence="2">Belongs to the XPG/RAD2 endonuclease family.</text>
</comment>
<dbReference type="Gene3D" id="3.40.50.1010">
    <property type="entry name" value="5'-nuclease"/>
    <property type="match status" value="1"/>
</dbReference>
<dbReference type="EMBL" id="BSXU01000717">
    <property type="protein sequence ID" value="GMG21579.1"/>
    <property type="molecule type" value="Genomic_DNA"/>
</dbReference>
<dbReference type="GO" id="GO:0006974">
    <property type="term" value="P:DNA damage response"/>
    <property type="evidence" value="ECO:0007669"/>
    <property type="project" value="UniProtKB-ARBA"/>
</dbReference>
<gene>
    <name evidence="4" type="ORF">Amon01_000210300</name>
</gene>
<evidence type="ECO:0000259" key="3">
    <source>
        <dbReference type="SMART" id="SM00484"/>
    </source>
</evidence>
<evidence type="ECO:0000313" key="4">
    <source>
        <dbReference type="EMBL" id="GMG21579.1"/>
    </source>
</evidence>
<dbReference type="GO" id="GO:0003730">
    <property type="term" value="F:mRNA 3'-UTR binding"/>
    <property type="evidence" value="ECO:0007669"/>
    <property type="project" value="TreeGrafter"/>
</dbReference>
<protein>
    <submittedName>
        <fullName evidence="4">Unnamed protein product</fullName>
    </submittedName>
</protein>
<dbReference type="CDD" id="cd09858">
    <property type="entry name" value="PIN_MKT1"/>
    <property type="match status" value="1"/>
</dbReference>
<dbReference type="SUPFAM" id="SSF88723">
    <property type="entry name" value="PIN domain-like"/>
    <property type="match status" value="1"/>
</dbReference>
<dbReference type="OrthoDB" id="17262at2759"/>
<dbReference type="Proteomes" id="UP001165063">
    <property type="component" value="Unassembled WGS sequence"/>
</dbReference>
<evidence type="ECO:0000256" key="1">
    <source>
        <dbReference type="ARBA" id="ARBA00022845"/>
    </source>
</evidence>
<proteinExistence type="inferred from homology"/>